<dbReference type="EMBL" id="AMEM01000026">
    <property type="protein sequence ID" value="EKX89169.1"/>
    <property type="molecule type" value="Genomic_DNA"/>
</dbReference>
<sequence length="142" mass="15699">MERSDGFPVPIGYAEATQVAQNAFEGGLIDVNELDRRLAVIAQSSSEADARESVRDLRSESLNNMQQSKKQNSVNWVELGMSIPWYVACVATLVCVVIWGLVAVMSSPTVFWPLWMSIPLIVTYAVHFAGKRFFGNNDEGLS</sequence>
<evidence type="ECO:0000256" key="1">
    <source>
        <dbReference type="SAM" id="Phobius"/>
    </source>
</evidence>
<dbReference type="PATRIC" id="fig|1035195.3.peg.1795"/>
<protein>
    <recommendedName>
        <fullName evidence="4">DUF1707 domain-containing protein</fullName>
    </recommendedName>
</protein>
<proteinExistence type="predicted"/>
<accession>L1MDY4</accession>
<comment type="caution">
    <text evidence="2">The sequence shown here is derived from an EMBL/GenBank/DDBJ whole genome shotgun (WGS) entry which is preliminary data.</text>
</comment>
<dbReference type="AlphaFoldDB" id="L1MDY4"/>
<evidence type="ECO:0008006" key="4">
    <source>
        <dbReference type="Google" id="ProtNLM"/>
    </source>
</evidence>
<dbReference type="eggNOG" id="ENOG5031MVI">
    <property type="taxonomic scope" value="Bacteria"/>
</dbReference>
<keyword evidence="1" id="KW-0812">Transmembrane</keyword>
<evidence type="ECO:0000313" key="3">
    <source>
        <dbReference type="Proteomes" id="UP000010445"/>
    </source>
</evidence>
<reference evidence="2 3" key="1">
    <citation type="submission" date="2012-05" db="EMBL/GenBank/DDBJ databases">
        <authorList>
            <person name="Weinstock G."/>
            <person name="Sodergren E."/>
            <person name="Lobos E.A."/>
            <person name="Fulton L."/>
            <person name="Fulton R."/>
            <person name="Courtney L."/>
            <person name="Fronick C."/>
            <person name="O'Laughlin M."/>
            <person name="Godfrey J."/>
            <person name="Wilson R.M."/>
            <person name="Miner T."/>
            <person name="Farmer C."/>
            <person name="Delehaunty K."/>
            <person name="Cordes M."/>
            <person name="Minx P."/>
            <person name="Tomlinson C."/>
            <person name="Chen J."/>
            <person name="Wollam A."/>
            <person name="Pepin K.H."/>
            <person name="Bhonagiri V."/>
            <person name="Zhang X."/>
            <person name="Suruliraj S."/>
            <person name="Warren W."/>
            <person name="Mitreva M."/>
            <person name="Mardis E.R."/>
            <person name="Wilson R.K."/>
        </authorList>
    </citation>
    <scope>NUCLEOTIDE SEQUENCE [LARGE SCALE GENOMIC DNA]</scope>
    <source>
        <strain evidence="2 3">F0235</strain>
    </source>
</reference>
<keyword evidence="1" id="KW-1133">Transmembrane helix</keyword>
<evidence type="ECO:0000313" key="2">
    <source>
        <dbReference type="EMBL" id="EKX89169.1"/>
    </source>
</evidence>
<dbReference type="Proteomes" id="UP000010445">
    <property type="component" value="Unassembled WGS sequence"/>
</dbReference>
<name>L1MDY4_9CORY</name>
<organism evidence="2 3">
    <name type="scientific">Corynebacterium durum F0235</name>
    <dbReference type="NCBI Taxonomy" id="1035195"/>
    <lineage>
        <taxon>Bacteria</taxon>
        <taxon>Bacillati</taxon>
        <taxon>Actinomycetota</taxon>
        <taxon>Actinomycetes</taxon>
        <taxon>Mycobacteriales</taxon>
        <taxon>Corynebacteriaceae</taxon>
        <taxon>Corynebacterium</taxon>
    </lineage>
</organism>
<keyword evidence="1" id="KW-0472">Membrane</keyword>
<keyword evidence="3" id="KW-1185">Reference proteome</keyword>
<feature type="transmembrane region" description="Helical" evidence="1">
    <location>
        <begin position="110"/>
        <end position="129"/>
    </location>
</feature>
<feature type="transmembrane region" description="Helical" evidence="1">
    <location>
        <begin position="83"/>
        <end position="104"/>
    </location>
</feature>
<gene>
    <name evidence="2" type="ORF">HMPREF9997_01996</name>
</gene>
<dbReference type="HOGENOM" id="CLU_1812519_0_0_11"/>